<dbReference type="GO" id="GO:0051536">
    <property type="term" value="F:iron-sulfur cluster binding"/>
    <property type="evidence" value="ECO:0007669"/>
    <property type="project" value="InterPro"/>
</dbReference>
<evidence type="ECO:0000313" key="4">
    <source>
        <dbReference type="EMBL" id="MBB6565050.1"/>
    </source>
</evidence>
<feature type="compositionally biased region" description="Gly residues" evidence="2">
    <location>
        <begin position="114"/>
        <end position="123"/>
    </location>
</feature>
<dbReference type="GO" id="GO:0016491">
    <property type="term" value="F:oxidoreductase activity"/>
    <property type="evidence" value="ECO:0007669"/>
    <property type="project" value="UniProtKB-KW"/>
</dbReference>
<dbReference type="RefSeq" id="WP_238355125.1">
    <property type="nucleotide sequence ID" value="NZ_JABJRC010000003.1"/>
</dbReference>
<dbReference type="Gene3D" id="3.10.20.440">
    <property type="entry name" value="2Fe-2S iron-sulphur cluster binding domain, sarcosine oxidase, alpha subunit, N-terminal domain"/>
    <property type="match status" value="1"/>
</dbReference>
<dbReference type="Gene3D" id="3.50.50.60">
    <property type="entry name" value="FAD/NAD(P)-binding domain"/>
    <property type="match status" value="2"/>
</dbReference>
<evidence type="ECO:0000259" key="3">
    <source>
        <dbReference type="Pfam" id="PF07992"/>
    </source>
</evidence>
<dbReference type="Pfam" id="PF13510">
    <property type="entry name" value="Fer2_4"/>
    <property type="match status" value="1"/>
</dbReference>
<dbReference type="InterPro" id="IPR036010">
    <property type="entry name" value="2Fe-2S_ferredoxin-like_sf"/>
</dbReference>
<dbReference type="PANTHER" id="PTHR42949:SF3">
    <property type="entry name" value="ANAEROBIC GLYCEROL-3-PHOSPHATE DEHYDROGENASE SUBUNIT B"/>
    <property type="match status" value="1"/>
</dbReference>
<accession>A0A841S5W8</accession>
<dbReference type="PRINTS" id="PR00368">
    <property type="entry name" value="FADPNR"/>
</dbReference>
<dbReference type="SUPFAM" id="SSF51905">
    <property type="entry name" value="FAD/NAD(P)-binding domain"/>
    <property type="match status" value="1"/>
</dbReference>
<dbReference type="EMBL" id="JACHKF010000001">
    <property type="protein sequence ID" value="MBB6565050.1"/>
    <property type="molecule type" value="Genomic_DNA"/>
</dbReference>
<feature type="domain" description="FAD/NAD(P)-binding" evidence="3">
    <location>
        <begin position="218"/>
        <end position="527"/>
    </location>
</feature>
<dbReference type="PRINTS" id="PR00411">
    <property type="entry name" value="PNDRDTASEI"/>
</dbReference>
<evidence type="ECO:0000256" key="1">
    <source>
        <dbReference type="ARBA" id="ARBA00023002"/>
    </source>
</evidence>
<name>A0A841S5W8_9ACTN</name>
<evidence type="ECO:0000313" key="5">
    <source>
        <dbReference type="Proteomes" id="UP000553957"/>
    </source>
</evidence>
<dbReference type="PANTHER" id="PTHR42949">
    <property type="entry name" value="ANAEROBIC GLYCEROL-3-PHOSPHATE DEHYDROGENASE SUBUNIT B"/>
    <property type="match status" value="1"/>
</dbReference>
<keyword evidence="1" id="KW-0560">Oxidoreductase</keyword>
<dbReference type="AlphaFoldDB" id="A0A841S5W8"/>
<feature type="region of interest" description="Disordered" evidence="2">
    <location>
        <begin position="97"/>
        <end position="123"/>
    </location>
</feature>
<dbReference type="InterPro" id="IPR023753">
    <property type="entry name" value="FAD/NAD-binding_dom"/>
</dbReference>
<proteinExistence type="predicted"/>
<comment type="caution">
    <text evidence="4">The sequence shown here is derived from an EMBL/GenBank/DDBJ whole genome shotgun (WGS) entry which is preliminary data.</text>
</comment>
<dbReference type="Proteomes" id="UP000553957">
    <property type="component" value="Unassembled WGS sequence"/>
</dbReference>
<protein>
    <submittedName>
        <fullName evidence="4">Thioredoxin reductase</fullName>
    </submittedName>
</protein>
<dbReference type="InterPro" id="IPR051691">
    <property type="entry name" value="Metab_Enz_Cyan_OpOx_G3PDH"/>
</dbReference>
<dbReference type="InterPro" id="IPR042204">
    <property type="entry name" value="2Fe-2S-bd_N"/>
</dbReference>
<organism evidence="4 5">
    <name type="scientific">Kribbella sandramycini</name>
    <dbReference type="NCBI Taxonomy" id="60450"/>
    <lineage>
        <taxon>Bacteria</taxon>
        <taxon>Bacillati</taxon>
        <taxon>Actinomycetota</taxon>
        <taxon>Actinomycetes</taxon>
        <taxon>Propionibacteriales</taxon>
        <taxon>Kribbellaceae</taxon>
        <taxon>Kribbella</taxon>
    </lineage>
</organism>
<reference evidence="4 5" key="1">
    <citation type="submission" date="2020-08" db="EMBL/GenBank/DDBJ databases">
        <title>Sequencing the genomes of 1000 actinobacteria strains.</title>
        <authorList>
            <person name="Klenk H.-P."/>
        </authorList>
    </citation>
    <scope>NUCLEOTIDE SEQUENCE [LARGE SCALE GENOMIC DNA]</scope>
    <source>
        <strain evidence="4 5">DSM 15626</strain>
    </source>
</reference>
<dbReference type="SUPFAM" id="SSF54292">
    <property type="entry name" value="2Fe-2S ferredoxin-like"/>
    <property type="match status" value="1"/>
</dbReference>
<sequence>MTSYLADPTPGTPIPVTVDGHPVPALAGQTVAAVLLAAGRDTWRTTRIHNRPRGVFCGIGACFDCLVVVNGTPDIRACQRAITPGDTITTQPGAVLPEPPGDAPASASAETTGGCPGQPGGVVTGQHGVVLPEGCGSPGGVRPSASAGTTGGCACQPGVATQDGAVLPAVGGGEALVGTSSEAVGATAGGRVEALASGGVAAGGVAPARGGRGAVVADVVVVGGGPGGMAAVLGAAEVGASVVLVDAGRGVGGQFHRQAEVGVERPGKGFAGVRERLLGHERVEWLGESSVWAVEGKRVWVQRGAADAVGRAVFAVDARAVVLATGAYDRVLPFPGWDLPGVYTAGAAQALAKGQRIGVGRRVVVAGTGPFLLPVAESLLEVGARIAGLFEANTLRTIGRGWASAPLVAASKLPEFLKYAGALARHRVPVRHGWAVVEAHGDDHVESVTVARIDSSWTPIPGTRRRISCDALCVSHGFIPNLELATAAGCELSDGVVRVDSNQQTTTPGVFAAGELTGIGGAALAAAEGRVAGVAAARHAGFESTAQEDLKKTRSVVGVLSRAYPVGDGAAGWVRGETVVCRCEEVRAIDLVGVEGEGRVFRLGSRMGLGMCQGRVCSGGAVKRVVAVPVRLGDLADDGGESCE</sequence>
<evidence type="ECO:0000256" key="2">
    <source>
        <dbReference type="SAM" id="MobiDB-lite"/>
    </source>
</evidence>
<dbReference type="Pfam" id="PF07992">
    <property type="entry name" value="Pyr_redox_2"/>
    <property type="match status" value="1"/>
</dbReference>
<dbReference type="InterPro" id="IPR036188">
    <property type="entry name" value="FAD/NAD-bd_sf"/>
</dbReference>
<gene>
    <name evidence="4" type="ORF">HNR71_000687</name>
</gene>